<dbReference type="PANTHER" id="PTHR43877">
    <property type="entry name" value="AMINOALKYLPHOSPHONATE N-ACETYLTRANSFERASE-RELATED-RELATED"/>
    <property type="match status" value="1"/>
</dbReference>
<protein>
    <submittedName>
        <fullName evidence="4">GNAT family N-acetyltransferase</fullName>
    </submittedName>
</protein>
<evidence type="ECO:0000259" key="3">
    <source>
        <dbReference type="PROSITE" id="PS51186"/>
    </source>
</evidence>
<evidence type="ECO:0000313" key="5">
    <source>
        <dbReference type="Proteomes" id="UP000285768"/>
    </source>
</evidence>
<dbReference type="SUPFAM" id="SSF55729">
    <property type="entry name" value="Acyl-CoA N-acyltransferases (Nat)"/>
    <property type="match status" value="1"/>
</dbReference>
<sequence length="269" mass="28855">MGGQFEIDRVGGEAIPRLAPLWDALFDHHASIGAAGLEIVERGESWPLRERHYRRLHDEQPWVSIHLAVRSDRTVGYALSYADELDGRSAVVLETLSVLPAARGAGLSTLLMRAVDEEAEAAGIGVSVVDVMGGNPRARKLYLGQGYQPYSESWMRSQRPGTAAGTHRGETTHDSAVLAERAAELGFALDFSPGPDDTWVSADRIAELAPASADAGSDPARLGALLDDLARAGDWTARVEIPSAPASEPLRSALASLGCRLSTERLVRR</sequence>
<dbReference type="PANTHER" id="PTHR43877:SF2">
    <property type="entry name" value="AMINOALKYLPHOSPHONATE N-ACETYLTRANSFERASE-RELATED"/>
    <property type="match status" value="1"/>
</dbReference>
<gene>
    <name evidence="4" type="ORF">Leucomu_08590</name>
</gene>
<feature type="domain" description="N-acetyltransferase" evidence="3">
    <location>
        <begin position="5"/>
        <end position="184"/>
    </location>
</feature>
<dbReference type="CDD" id="cd04301">
    <property type="entry name" value="NAT_SF"/>
    <property type="match status" value="1"/>
</dbReference>
<evidence type="ECO:0000256" key="1">
    <source>
        <dbReference type="ARBA" id="ARBA00022679"/>
    </source>
</evidence>
<reference evidence="4 5" key="1">
    <citation type="submission" date="2019-01" db="EMBL/GenBank/DDBJ databases">
        <title>Leucobacter muris sp. nov. isolated from the nose of a laboratory mouse.</title>
        <authorList>
            <person name="Benga L."/>
            <person name="Sproeer C."/>
            <person name="Schumann P."/>
            <person name="Verbarg S."/>
            <person name="Bunk B."/>
            <person name="Engelhardt E."/>
            <person name="Benten P.M."/>
            <person name="Sager M."/>
        </authorList>
    </citation>
    <scope>NUCLEOTIDE SEQUENCE [LARGE SCALE GENOMIC DNA]</scope>
    <source>
        <strain evidence="4 5">DSM 101948</strain>
    </source>
</reference>
<dbReference type="EMBL" id="CP035037">
    <property type="protein sequence ID" value="QAB17968.1"/>
    <property type="molecule type" value="Genomic_DNA"/>
</dbReference>
<proteinExistence type="predicted"/>
<evidence type="ECO:0000256" key="2">
    <source>
        <dbReference type="ARBA" id="ARBA00023315"/>
    </source>
</evidence>
<dbReference type="InterPro" id="IPR016181">
    <property type="entry name" value="Acyl_CoA_acyltransferase"/>
</dbReference>
<dbReference type="Proteomes" id="UP000285768">
    <property type="component" value="Chromosome"/>
</dbReference>
<keyword evidence="2" id="KW-0012">Acyltransferase</keyword>
<keyword evidence="1" id="KW-0808">Transferase</keyword>
<dbReference type="InterPro" id="IPR000182">
    <property type="entry name" value="GNAT_dom"/>
</dbReference>
<dbReference type="Pfam" id="PF00583">
    <property type="entry name" value="Acetyltransf_1"/>
    <property type="match status" value="1"/>
</dbReference>
<dbReference type="InterPro" id="IPR050832">
    <property type="entry name" value="Bact_Acetyltransf"/>
</dbReference>
<dbReference type="PROSITE" id="PS51186">
    <property type="entry name" value="GNAT"/>
    <property type="match status" value="1"/>
</dbReference>
<organism evidence="4 5">
    <name type="scientific">Leucobacter muris</name>
    <dbReference type="NCBI Taxonomy" id="1935379"/>
    <lineage>
        <taxon>Bacteria</taxon>
        <taxon>Bacillati</taxon>
        <taxon>Actinomycetota</taxon>
        <taxon>Actinomycetes</taxon>
        <taxon>Micrococcales</taxon>
        <taxon>Microbacteriaceae</taxon>
        <taxon>Leucobacter</taxon>
    </lineage>
</organism>
<name>A0ABX5QG51_9MICO</name>
<evidence type="ECO:0000313" key="4">
    <source>
        <dbReference type="EMBL" id="QAB17968.1"/>
    </source>
</evidence>
<keyword evidence="5" id="KW-1185">Reference proteome</keyword>
<dbReference type="Gene3D" id="3.40.630.30">
    <property type="match status" value="1"/>
</dbReference>
<accession>A0ABX5QG51</accession>
<dbReference type="RefSeq" id="WP_128386962.1">
    <property type="nucleotide sequence ID" value="NZ_CP035037.1"/>
</dbReference>